<reference evidence="3 4" key="1">
    <citation type="submission" date="2017-09" db="EMBL/GenBank/DDBJ databases">
        <title>Biodiversity and function of Thalassospira species in the particle-attached aromatic-hydrocarbon-degrading consortia from the surface seawater of the South China Sea.</title>
        <authorList>
            <person name="Dong C."/>
            <person name="Liu R."/>
            <person name="Shao Z."/>
        </authorList>
    </citation>
    <scope>NUCLEOTIDE SEQUENCE [LARGE SCALE GENOMIC DNA]</scope>
    <source>
        <strain evidence="3 4">CSC1P2</strain>
    </source>
</reference>
<organism evidence="3 4">
    <name type="scientific">Thalassospira marina</name>
    <dbReference type="NCBI Taxonomy" id="2048283"/>
    <lineage>
        <taxon>Bacteria</taxon>
        <taxon>Pseudomonadati</taxon>
        <taxon>Pseudomonadota</taxon>
        <taxon>Alphaproteobacteria</taxon>
        <taxon>Rhodospirillales</taxon>
        <taxon>Thalassospiraceae</taxon>
        <taxon>Thalassospira</taxon>
    </lineage>
</organism>
<gene>
    <name evidence="3" type="ORF">COO20_15835</name>
</gene>
<evidence type="ECO:0000313" key="4">
    <source>
        <dbReference type="Proteomes" id="UP000233597"/>
    </source>
</evidence>
<evidence type="ECO:0000313" key="3">
    <source>
        <dbReference type="EMBL" id="PKR53139.1"/>
    </source>
</evidence>
<evidence type="ECO:0000259" key="2">
    <source>
        <dbReference type="Pfam" id="PF03551"/>
    </source>
</evidence>
<dbReference type="EMBL" id="NWTK01000010">
    <property type="protein sequence ID" value="PKR53139.1"/>
    <property type="molecule type" value="Genomic_DNA"/>
</dbReference>
<protein>
    <submittedName>
        <fullName evidence="3">PadR family transcriptional regulator</fullName>
    </submittedName>
</protein>
<dbReference type="InterPro" id="IPR005149">
    <property type="entry name" value="Tscrpt_reg_PadR_N"/>
</dbReference>
<dbReference type="AlphaFoldDB" id="A0A2N3KRD9"/>
<dbReference type="InterPro" id="IPR036390">
    <property type="entry name" value="WH_DNA-bd_sf"/>
</dbReference>
<comment type="caution">
    <text evidence="3">The sequence shown here is derived from an EMBL/GenBank/DDBJ whole genome shotgun (WGS) entry which is preliminary data.</text>
</comment>
<feature type="domain" description="Transcription regulator PadR N-terminal" evidence="2">
    <location>
        <begin position="8"/>
        <end position="80"/>
    </location>
</feature>
<evidence type="ECO:0000256" key="1">
    <source>
        <dbReference type="SAM" id="MobiDB-lite"/>
    </source>
</evidence>
<dbReference type="InterPro" id="IPR036388">
    <property type="entry name" value="WH-like_DNA-bd_sf"/>
</dbReference>
<dbReference type="Proteomes" id="UP000233597">
    <property type="component" value="Unassembled WGS sequence"/>
</dbReference>
<dbReference type="OrthoDB" id="3186544at2"/>
<name>A0A2N3KRD9_9PROT</name>
<dbReference type="RefSeq" id="WP_101268272.1">
    <property type="nucleotide sequence ID" value="NZ_NWTK01000010.1"/>
</dbReference>
<sequence length="202" mass="22890">MDIRSLCLGALMAGDASGYEIRKMFEEGVFSFFQMASLGSIYPALTKLSQEGLVTFTEQEQENRPDKKVYRLTPEGRRTFLRTLFQTRPGEDRYRSDILFLLSFAHELPVELCEALIDEYAARQEVMLDRITEADGQFNKDTDTNTNTDTKTDPDTSKSACQAGCDFIGGLGEAVCRATLDFISKNKKPFLAELRKRRSRQP</sequence>
<dbReference type="Pfam" id="PF03551">
    <property type="entry name" value="PadR"/>
    <property type="match status" value="1"/>
</dbReference>
<dbReference type="PANTHER" id="PTHR43252">
    <property type="entry name" value="TRANSCRIPTIONAL REGULATOR YQJI"/>
    <property type="match status" value="1"/>
</dbReference>
<dbReference type="PANTHER" id="PTHR43252:SF6">
    <property type="entry name" value="NEGATIVE TRANSCRIPTION REGULATOR PADR"/>
    <property type="match status" value="1"/>
</dbReference>
<dbReference type="SUPFAM" id="SSF46785">
    <property type="entry name" value="Winged helix' DNA-binding domain"/>
    <property type="match status" value="1"/>
</dbReference>
<proteinExistence type="predicted"/>
<feature type="region of interest" description="Disordered" evidence="1">
    <location>
        <begin position="137"/>
        <end position="157"/>
    </location>
</feature>
<dbReference type="Gene3D" id="1.10.10.10">
    <property type="entry name" value="Winged helix-like DNA-binding domain superfamily/Winged helix DNA-binding domain"/>
    <property type="match status" value="1"/>
</dbReference>
<accession>A0A2N3KRD9</accession>